<dbReference type="InterPro" id="IPR027463">
    <property type="entry name" value="AcrB_DN_DC_subdom"/>
</dbReference>
<name>F3CH45_PSESG</name>
<evidence type="ECO:0000313" key="2">
    <source>
        <dbReference type="Proteomes" id="UP000005466"/>
    </source>
</evidence>
<feature type="non-terminal residue" evidence="1">
    <location>
        <position position="59"/>
    </location>
</feature>
<dbReference type="EMBL" id="ADWY01002914">
    <property type="protein sequence ID" value="EGH18587.1"/>
    <property type="molecule type" value="Genomic_DNA"/>
</dbReference>
<feature type="non-terminal residue" evidence="1">
    <location>
        <position position="1"/>
    </location>
</feature>
<gene>
    <name evidence="1" type="ORF">Pgy4_37091</name>
</gene>
<dbReference type="Proteomes" id="UP000005466">
    <property type="component" value="Unassembled WGS sequence"/>
</dbReference>
<dbReference type="HOGENOM" id="CLU_2966515_0_0_6"/>
<evidence type="ECO:0000313" key="1">
    <source>
        <dbReference type="EMBL" id="EGH18587.1"/>
    </source>
</evidence>
<dbReference type="Gene3D" id="3.30.2090.10">
    <property type="entry name" value="Multidrug efflux transporter AcrB TolC docking domain, DN and DC subdomains"/>
    <property type="match status" value="1"/>
</dbReference>
<reference evidence="1 2" key="1">
    <citation type="journal article" date="2011" name="PLoS Pathog.">
        <title>Dynamic evolution of pathogenicity revealed by sequencing and comparative genomics of 19 Pseudomonas syringae isolates.</title>
        <authorList>
            <person name="Baltrus D.A."/>
            <person name="Nishimura M.T."/>
            <person name="Romanchuk A."/>
            <person name="Chang J.H."/>
            <person name="Mukhtar M.S."/>
            <person name="Cherkis K."/>
            <person name="Roach J."/>
            <person name="Grant S.R."/>
            <person name="Jones C.D."/>
            <person name="Dangl J.L."/>
        </authorList>
    </citation>
    <scope>NUCLEOTIDE SEQUENCE [LARGE SCALE GENOMIC DNA]</scope>
    <source>
        <strain evidence="2">race 4</strain>
    </source>
</reference>
<proteinExistence type="predicted"/>
<comment type="caution">
    <text evidence="1">The sequence shown here is derived from an EMBL/GenBank/DDBJ whole genome shotgun (WGS) entry which is preliminary data.</text>
</comment>
<dbReference type="AlphaFoldDB" id="F3CH45"/>
<organism evidence="1 2">
    <name type="scientific">Pseudomonas savastanoi pv. glycinea str. race 4</name>
    <dbReference type="NCBI Taxonomy" id="875330"/>
    <lineage>
        <taxon>Bacteria</taxon>
        <taxon>Pseudomonadati</taxon>
        <taxon>Pseudomonadota</taxon>
        <taxon>Gammaproteobacteria</taxon>
        <taxon>Pseudomonadales</taxon>
        <taxon>Pseudomonadaceae</taxon>
        <taxon>Pseudomonas</taxon>
    </lineage>
</organism>
<sequence>VGLFNAIDFPNPKILYAMMEGLAEAPQLRLNIDREKARALGVSFESISNALSTAFGSSV</sequence>
<dbReference type="SUPFAM" id="SSF82714">
    <property type="entry name" value="Multidrug efflux transporter AcrB TolC docking domain, DN and DC subdomains"/>
    <property type="match status" value="1"/>
</dbReference>
<accession>F3CH45</accession>
<protein>
    <submittedName>
        <fullName evidence="1">AcrB/AcrD/AcrF family transporter</fullName>
    </submittedName>
</protein>